<dbReference type="Pfam" id="PF05996">
    <property type="entry name" value="Fe_bilin_red"/>
    <property type="match status" value="1"/>
</dbReference>
<feature type="non-terminal residue" evidence="4">
    <location>
        <position position="1"/>
    </location>
</feature>
<organism evidence="4">
    <name type="scientific">Auxenochlorella protothecoides</name>
    <name type="common">Green microalga</name>
    <name type="synonym">Chlorella protothecoides</name>
    <dbReference type="NCBI Taxonomy" id="3075"/>
    <lineage>
        <taxon>Eukaryota</taxon>
        <taxon>Viridiplantae</taxon>
        <taxon>Chlorophyta</taxon>
        <taxon>core chlorophytes</taxon>
        <taxon>Trebouxiophyceae</taxon>
        <taxon>Chlorellales</taxon>
        <taxon>Chlorellaceae</taxon>
        <taxon>Auxenochlorella</taxon>
    </lineage>
</organism>
<dbReference type="GO" id="GO:0016636">
    <property type="term" value="F:oxidoreductase activity, acting on the CH-CH group of donors, iron-sulfur protein as acceptor"/>
    <property type="evidence" value="ECO:0007669"/>
    <property type="project" value="InterPro"/>
</dbReference>
<dbReference type="GO" id="GO:0050897">
    <property type="term" value="F:cobalt ion binding"/>
    <property type="evidence" value="ECO:0007669"/>
    <property type="project" value="InterPro"/>
</dbReference>
<evidence type="ECO:0008006" key="5">
    <source>
        <dbReference type="Google" id="ProtNLM"/>
    </source>
</evidence>
<keyword evidence="2" id="KW-0560">Oxidoreductase</keyword>
<evidence type="ECO:0000256" key="3">
    <source>
        <dbReference type="SAM" id="MobiDB-lite"/>
    </source>
</evidence>
<name>A0A1D2A299_AUXPR</name>
<protein>
    <recommendedName>
        <fullName evidence="5">Phycocyanobilin:ferredoxin oxidoreductase</fullName>
    </recommendedName>
</protein>
<feature type="region of interest" description="Disordered" evidence="3">
    <location>
        <begin position="32"/>
        <end position="69"/>
    </location>
</feature>
<gene>
    <name evidence="4" type="ORF">g.11858</name>
</gene>
<dbReference type="GO" id="GO:0010024">
    <property type="term" value="P:phytochromobilin biosynthetic process"/>
    <property type="evidence" value="ECO:0007669"/>
    <property type="project" value="InterPro"/>
</dbReference>
<dbReference type="AlphaFoldDB" id="A0A1D2A299"/>
<evidence type="ECO:0000313" key="4">
    <source>
        <dbReference type="EMBL" id="JAT73201.1"/>
    </source>
</evidence>
<comment type="similarity">
    <text evidence="1">Belongs to the HY2 family.</text>
</comment>
<accession>A0A1D2A299</accession>
<proteinExistence type="inferred from homology"/>
<dbReference type="PANTHER" id="PTHR34557">
    <property type="entry name" value="PHYTOCHROMOBILIN:FERREDOXIN OXIDOREDUCTASE, CHLOROPLASTIC"/>
    <property type="match status" value="1"/>
</dbReference>
<dbReference type="EMBL" id="GDKF01005421">
    <property type="protein sequence ID" value="JAT73201.1"/>
    <property type="molecule type" value="Transcribed_RNA"/>
</dbReference>
<sequence length="384" mass="43778">KRSILYITAFEIHTIMNSVVHARAPAVGVPRSARACVKGRPPAPRGPRLVSRRASSDSNGSTREEPRITTEQYWRAIMEGEEMGARMEREDKKTFRKPEGAVPLDQEGALDALRMGTWRLRGHTCSQIEALVAQIEGAWRTVFGSDFRLYQLDRDMRFADSIDMNKDYPSSWAELMDPTKDEPGYPRLMLENRAYQTRVFRKVHLEVGIRQDNIQILHCTMYPRLEYDLPILSIDVVSVKDRITLALADPCPVNADLRLPEFYAQPIREMQERYSLGKARDIPAWASSILSPLAVVTSPATPEEVGNFIKYAITLVRYHTEVGRIIDPVSGAGAAARLQTIRAAHKHYCTQNLRNLKTRRMLEASFGVEWSDKYLRHIMFDFEG</sequence>
<dbReference type="PANTHER" id="PTHR34557:SF1">
    <property type="entry name" value="PHYTOCHROMOBILIN:FERREDOXIN OXIDOREDUCTASE, CHLOROPLASTIC"/>
    <property type="match status" value="1"/>
</dbReference>
<dbReference type="Gene3D" id="3.40.1500.20">
    <property type="match status" value="1"/>
</dbReference>
<evidence type="ECO:0000256" key="1">
    <source>
        <dbReference type="ARBA" id="ARBA00006908"/>
    </source>
</evidence>
<dbReference type="InterPro" id="IPR009249">
    <property type="entry name" value="Ferredoxin-dep_bilin_Rdtase"/>
</dbReference>
<evidence type="ECO:0000256" key="2">
    <source>
        <dbReference type="ARBA" id="ARBA00023002"/>
    </source>
</evidence>
<reference evidence="4" key="1">
    <citation type="submission" date="2015-08" db="EMBL/GenBank/DDBJ databases">
        <authorList>
            <person name="Babu N.S."/>
            <person name="Beckwith C.J."/>
            <person name="Beseler K.G."/>
            <person name="Brison A."/>
            <person name="Carone J.V."/>
            <person name="Caskin T.P."/>
            <person name="Diamond M."/>
            <person name="Durham M.E."/>
            <person name="Foxe J.M."/>
            <person name="Go M."/>
            <person name="Henderson B.A."/>
            <person name="Jones I.B."/>
            <person name="McGettigan J.A."/>
            <person name="Micheletti S.J."/>
            <person name="Nasrallah M.E."/>
            <person name="Ortiz D."/>
            <person name="Piller C.R."/>
            <person name="Privatt S.R."/>
            <person name="Schneider S.L."/>
            <person name="Sharp S."/>
            <person name="Smith T.C."/>
            <person name="Stanton J.D."/>
            <person name="Ullery H.E."/>
            <person name="Wilson R.J."/>
            <person name="Serrano M.G."/>
            <person name="Buck G."/>
            <person name="Lee V."/>
            <person name="Wang Y."/>
            <person name="Carvalho R."/>
            <person name="Voegtly L."/>
            <person name="Shi R."/>
            <person name="Duckworth R."/>
            <person name="Johnson A."/>
            <person name="Loviza R."/>
            <person name="Walstead R."/>
            <person name="Shah Z."/>
            <person name="Kiflezghi M."/>
            <person name="Wade K."/>
            <person name="Ball S.L."/>
            <person name="Bradley K.W."/>
            <person name="Asai D.J."/>
            <person name="Bowman C.A."/>
            <person name="Russell D.A."/>
            <person name="Pope W.H."/>
            <person name="Jacobs-Sera D."/>
            <person name="Hendrix R.W."/>
            <person name="Hatfull G.F."/>
        </authorList>
    </citation>
    <scope>NUCLEOTIDE SEQUENCE</scope>
</reference>